<keyword evidence="1" id="KW-0472">Membrane</keyword>
<accession>A0A5D4MI70</accession>
<proteinExistence type="predicted"/>
<keyword evidence="1" id="KW-0812">Transmembrane</keyword>
<dbReference type="EMBL" id="VTEG01000001">
    <property type="protein sequence ID" value="TYS01258.1"/>
    <property type="molecule type" value="Genomic_DNA"/>
</dbReference>
<reference evidence="2 3" key="1">
    <citation type="submission" date="2019-08" db="EMBL/GenBank/DDBJ databases">
        <title>Bacillus genomes from the desert of Cuatro Cienegas, Coahuila.</title>
        <authorList>
            <person name="Olmedo-Alvarez G."/>
        </authorList>
    </citation>
    <scope>NUCLEOTIDE SEQUENCE [LARGE SCALE GENOMIC DNA]</scope>
    <source>
        <strain evidence="2 3">CH128b_4D</strain>
    </source>
</reference>
<evidence type="ECO:0000313" key="3">
    <source>
        <dbReference type="Proteomes" id="UP000325182"/>
    </source>
</evidence>
<dbReference type="Proteomes" id="UP000325182">
    <property type="component" value="Unassembled WGS sequence"/>
</dbReference>
<comment type="caution">
    <text evidence="2">The sequence shown here is derived from an EMBL/GenBank/DDBJ whole genome shotgun (WGS) entry which is preliminary data.</text>
</comment>
<name>A0A5D4MI70_9BACI</name>
<feature type="transmembrane region" description="Helical" evidence="1">
    <location>
        <begin position="6"/>
        <end position="24"/>
    </location>
</feature>
<dbReference type="RefSeq" id="WP_148952616.1">
    <property type="nucleotide sequence ID" value="NZ_VTEG01000001.1"/>
</dbReference>
<feature type="transmembrane region" description="Helical" evidence="1">
    <location>
        <begin position="76"/>
        <end position="95"/>
    </location>
</feature>
<evidence type="ECO:0000256" key="1">
    <source>
        <dbReference type="SAM" id="Phobius"/>
    </source>
</evidence>
<feature type="transmembrane region" description="Helical" evidence="1">
    <location>
        <begin position="50"/>
        <end position="70"/>
    </location>
</feature>
<protein>
    <submittedName>
        <fullName evidence="2">Uncharacterized protein</fullName>
    </submittedName>
</protein>
<gene>
    <name evidence="2" type="ORF">FZC84_00940</name>
</gene>
<evidence type="ECO:0000313" key="2">
    <source>
        <dbReference type="EMBL" id="TYS01258.1"/>
    </source>
</evidence>
<organism evidence="2 3">
    <name type="scientific">Rossellomorea vietnamensis</name>
    <dbReference type="NCBI Taxonomy" id="218284"/>
    <lineage>
        <taxon>Bacteria</taxon>
        <taxon>Bacillati</taxon>
        <taxon>Bacillota</taxon>
        <taxon>Bacilli</taxon>
        <taxon>Bacillales</taxon>
        <taxon>Bacillaceae</taxon>
        <taxon>Rossellomorea</taxon>
    </lineage>
</organism>
<keyword evidence="1" id="KW-1133">Transmembrane helix</keyword>
<sequence length="105" mass="12780">MPIELLFIIILVSLVVSLLFALIYRNKEKKDKGFVYAYYRLSYRRRMIRALWNIPIVVLLLIGISVWGEFNFNETLLITVFFFVLLIVEFLYNYLKWKKHEKQDR</sequence>
<dbReference type="AlphaFoldDB" id="A0A5D4MI70"/>